<gene>
    <name evidence="2" type="ORF">KC01_LOCUS10541</name>
</gene>
<evidence type="ECO:0000256" key="1">
    <source>
        <dbReference type="SAM" id="MobiDB-lite"/>
    </source>
</evidence>
<keyword evidence="3" id="KW-1185">Reference proteome</keyword>
<dbReference type="AlphaFoldDB" id="A0AAV2JUS8"/>
<protein>
    <submittedName>
        <fullName evidence="2">Uncharacterized protein</fullName>
    </submittedName>
</protein>
<evidence type="ECO:0000313" key="2">
    <source>
        <dbReference type="EMBL" id="CAL1579495.1"/>
    </source>
</evidence>
<accession>A0AAV2JUS8</accession>
<name>A0AAV2JUS8_KNICA</name>
<proteinExistence type="predicted"/>
<sequence>MSDLSSVLVRQRLRGQSSLCELQTSDVCGRKHGGQLMSEGPQAGRLTDCKSLWEEGAELGGRESALLDIHQPAAESRLPGASLQTPSPAHAVSMGTSAV</sequence>
<reference evidence="2 3" key="1">
    <citation type="submission" date="2024-04" db="EMBL/GenBank/DDBJ databases">
        <authorList>
            <person name="Waldvogel A.-M."/>
            <person name="Schoenle A."/>
        </authorList>
    </citation>
    <scope>NUCLEOTIDE SEQUENCE [LARGE SCALE GENOMIC DNA]</scope>
</reference>
<dbReference type="Proteomes" id="UP001497482">
    <property type="component" value="Chromosome 14"/>
</dbReference>
<dbReference type="EMBL" id="OZ035836">
    <property type="protein sequence ID" value="CAL1579495.1"/>
    <property type="molecule type" value="Genomic_DNA"/>
</dbReference>
<feature type="region of interest" description="Disordered" evidence="1">
    <location>
        <begin position="77"/>
        <end position="99"/>
    </location>
</feature>
<evidence type="ECO:0000313" key="3">
    <source>
        <dbReference type="Proteomes" id="UP001497482"/>
    </source>
</evidence>
<organism evidence="2 3">
    <name type="scientific">Knipowitschia caucasica</name>
    <name type="common">Caucasian dwarf goby</name>
    <name type="synonym">Pomatoschistus caucasicus</name>
    <dbReference type="NCBI Taxonomy" id="637954"/>
    <lineage>
        <taxon>Eukaryota</taxon>
        <taxon>Metazoa</taxon>
        <taxon>Chordata</taxon>
        <taxon>Craniata</taxon>
        <taxon>Vertebrata</taxon>
        <taxon>Euteleostomi</taxon>
        <taxon>Actinopterygii</taxon>
        <taxon>Neopterygii</taxon>
        <taxon>Teleostei</taxon>
        <taxon>Neoteleostei</taxon>
        <taxon>Acanthomorphata</taxon>
        <taxon>Gobiaria</taxon>
        <taxon>Gobiiformes</taxon>
        <taxon>Gobioidei</taxon>
        <taxon>Gobiidae</taxon>
        <taxon>Gobiinae</taxon>
        <taxon>Knipowitschia</taxon>
    </lineage>
</organism>